<sequence length="170" mass="19358">MKKSLYFFFLLFLSIGCSDTGSSKSASISSIILKAYQSKSISDGANFLIQKGYKLSRKIENKISATSLTTLEFEGDHLISLRAIENNITELTCQSKQINEVVKLKEELMQDFNFKPEHKRLVSNQDIKTDFYSNGEIVAKIVTINYKDGKSNFCSISFRHKNQIPYLKSF</sequence>
<gene>
    <name evidence="1" type="ORF">H7U22_18990</name>
</gene>
<evidence type="ECO:0000313" key="1">
    <source>
        <dbReference type="EMBL" id="MBC6112514.1"/>
    </source>
</evidence>
<dbReference type="EMBL" id="JACRYL010000022">
    <property type="protein sequence ID" value="MBC6112514.1"/>
    <property type="molecule type" value="Genomic_DNA"/>
</dbReference>
<evidence type="ECO:0008006" key="3">
    <source>
        <dbReference type="Google" id="ProtNLM"/>
    </source>
</evidence>
<comment type="caution">
    <text evidence="1">The sequence shown here is derived from an EMBL/GenBank/DDBJ whole genome shotgun (WGS) entry which is preliminary data.</text>
</comment>
<dbReference type="Proteomes" id="UP000652755">
    <property type="component" value="Unassembled WGS sequence"/>
</dbReference>
<keyword evidence="2" id="KW-1185">Reference proteome</keyword>
<evidence type="ECO:0000313" key="2">
    <source>
        <dbReference type="Proteomes" id="UP000652755"/>
    </source>
</evidence>
<dbReference type="PROSITE" id="PS51257">
    <property type="entry name" value="PROKAR_LIPOPROTEIN"/>
    <property type="match status" value="1"/>
</dbReference>
<accession>A0ABR7KWL5</accession>
<name>A0ABR7KWL5_9SPHI</name>
<dbReference type="RefSeq" id="WP_187072935.1">
    <property type="nucleotide sequence ID" value="NZ_JACRYL010000022.1"/>
</dbReference>
<reference evidence="1 2" key="1">
    <citation type="submission" date="2020-08" db="EMBL/GenBank/DDBJ databases">
        <authorList>
            <person name="Sun Q."/>
            <person name="Inoue M."/>
        </authorList>
    </citation>
    <scope>NUCLEOTIDE SEQUENCE [LARGE SCALE GENOMIC DNA]</scope>
    <source>
        <strain evidence="1 2">CCM 8938</strain>
    </source>
</reference>
<organism evidence="1 2">
    <name type="scientific">Pedobacter fastidiosus</name>
    <dbReference type="NCBI Taxonomy" id="2765361"/>
    <lineage>
        <taxon>Bacteria</taxon>
        <taxon>Pseudomonadati</taxon>
        <taxon>Bacteroidota</taxon>
        <taxon>Sphingobacteriia</taxon>
        <taxon>Sphingobacteriales</taxon>
        <taxon>Sphingobacteriaceae</taxon>
        <taxon>Pedobacter</taxon>
    </lineage>
</organism>
<proteinExistence type="predicted"/>
<protein>
    <recommendedName>
        <fullName evidence="3">Lipoprotein</fullName>
    </recommendedName>
</protein>